<comment type="function">
    <text evidence="12">Component of the PAM complex, a complex required for the translocation of transit peptide-containing proteins from the inner membrane into the mitochondrial matrix in an ATP-dependent manner.</text>
</comment>
<evidence type="ECO:0000256" key="5">
    <source>
        <dbReference type="ARBA" id="ARBA00022792"/>
    </source>
</evidence>
<feature type="transmembrane region" description="Helical" evidence="12">
    <location>
        <begin position="30"/>
        <end position="52"/>
    </location>
</feature>
<keyword evidence="6 12" id="KW-0653">Protein transport</keyword>
<evidence type="ECO:0000313" key="14">
    <source>
        <dbReference type="Proteomes" id="UP000267251"/>
    </source>
</evidence>
<accession>A0A4P9Y2R1</accession>
<evidence type="ECO:0000256" key="7">
    <source>
        <dbReference type="ARBA" id="ARBA00022946"/>
    </source>
</evidence>
<name>A0A4P9Y2R1_9FUNG</name>
<evidence type="ECO:0000256" key="8">
    <source>
        <dbReference type="ARBA" id="ARBA00022989"/>
    </source>
</evidence>
<evidence type="ECO:0000313" key="13">
    <source>
        <dbReference type="EMBL" id="RKP12882.1"/>
    </source>
</evidence>
<evidence type="ECO:0000256" key="9">
    <source>
        <dbReference type="ARBA" id="ARBA00023010"/>
    </source>
</evidence>
<evidence type="ECO:0000256" key="11">
    <source>
        <dbReference type="ARBA" id="ARBA00023136"/>
    </source>
</evidence>
<keyword evidence="11 12" id="KW-0472">Membrane</keyword>
<keyword evidence="8 12" id="KW-1133">Transmembrane helix</keyword>
<evidence type="ECO:0000256" key="12">
    <source>
        <dbReference type="RuleBase" id="RU367146"/>
    </source>
</evidence>
<dbReference type="GO" id="GO:0030150">
    <property type="term" value="P:protein import into mitochondrial matrix"/>
    <property type="evidence" value="ECO:0007669"/>
    <property type="project" value="UniProtKB-UniRule"/>
</dbReference>
<dbReference type="InterPro" id="IPR013875">
    <property type="entry name" value="Pam17"/>
</dbReference>
<keyword evidence="3 12" id="KW-0813">Transport</keyword>
<dbReference type="EMBL" id="KZ988173">
    <property type="protein sequence ID" value="RKP12882.1"/>
    <property type="molecule type" value="Genomic_DNA"/>
</dbReference>
<dbReference type="OrthoDB" id="5970083at2759"/>
<evidence type="ECO:0000256" key="10">
    <source>
        <dbReference type="ARBA" id="ARBA00023128"/>
    </source>
</evidence>
<comment type="subunit">
    <text evidence="12">Component of the PAM complex.</text>
</comment>
<keyword evidence="14" id="KW-1185">Reference proteome</keyword>
<evidence type="ECO:0000256" key="4">
    <source>
        <dbReference type="ARBA" id="ARBA00022692"/>
    </source>
</evidence>
<dbReference type="AlphaFoldDB" id="A0A4P9Y2R1"/>
<reference evidence="14" key="1">
    <citation type="journal article" date="2018" name="Nat. Microbiol.">
        <title>Leveraging single-cell genomics to expand the fungal tree of life.</title>
        <authorList>
            <person name="Ahrendt S.R."/>
            <person name="Quandt C.A."/>
            <person name="Ciobanu D."/>
            <person name="Clum A."/>
            <person name="Salamov A."/>
            <person name="Andreopoulos B."/>
            <person name="Cheng J.F."/>
            <person name="Woyke T."/>
            <person name="Pelin A."/>
            <person name="Henrissat B."/>
            <person name="Reynolds N.K."/>
            <person name="Benny G.L."/>
            <person name="Smith M.E."/>
            <person name="James T.Y."/>
            <person name="Grigoriev I.V."/>
        </authorList>
    </citation>
    <scope>NUCLEOTIDE SEQUENCE [LARGE SCALE GENOMIC DNA]</scope>
</reference>
<organism evidence="13 14">
    <name type="scientific">Piptocephalis cylindrospora</name>
    <dbReference type="NCBI Taxonomy" id="1907219"/>
    <lineage>
        <taxon>Eukaryota</taxon>
        <taxon>Fungi</taxon>
        <taxon>Fungi incertae sedis</taxon>
        <taxon>Zoopagomycota</taxon>
        <taxon>Zoopagomycotina</taxon>
        <taxon>Zoopagomycetes</taxon>
        <taxon>Zoopagales</taxon>
        <taxon>Piptocephalidaceae</taxon>
        <taxon>Piptocephalis</taxon>
    </lineage>
</organism>
<dbReference type="PANTHER" id="PTHR28021:SF1">
    <property type="entry name" value="PRESEQUENCE TRANSLOCATED-ASSOCIATED MOTOR SUBUNIT PAM17, MITOCHONDRIAL"/>
    <property type="match status" value="1"/>
</dbReference>
<dbReference type="GO" id="GO:0001405">
    <property type="term" value="C:PAM complex, Tim23 associated import motor"/>
    <property type="evidence" value="ECO:0007669"/>
    <property type="project" value="UniProtKB-UniRule"/>
</dbReference>
<feature type="transmembrane region" description="Helical" evidence="12">
    <location>
        <begin position="64"/>
        <end position="84"/>
    </location>
</feature>
<evidence type="ECO:0000256" key="2">
    <source>
        <dbReference type="ARBA" id="ARBA00006837"/>
    </source>
</evidence>
<dbReference type="Pfam" id="PF08566">
    <property type="entry name" value="Pam17"/>
    <property type="match status" value="1"/>
</dbReference>
<evidence type="ECO:0000256" key="6">
    <source>
        <dbReference type="ARBA" id="ARBA00022927"/>
    </source>
</evidence>
<proteinExistence type="inferred from homology"/>
<gene>
    <name evidence="13" type="ORF">BJ684DRAFT_5747</name>
</gene>
<keyword evidence="9 12" id="KW-0811">Translocation</keyword>
<protein>
    <recommendedName>
        <fullName evidence="12">Presequence translocated-associated motor subunit PAM17</fullName>
    </recommendedName>
</protein>
<comment type="similarity">
    <text evidence="2 12">Belongs to the PAM17 family.</text>
</comment>
<keyword evidence="4 12" id="KW-0812">Transmembrane</keyword>
<dbReference type="Proteomes" id="UP000267251">
    <property type="component" value="Unassembled WGS sequence"/>
</dbReference>
<feature type="non-terminal residue" evidence="13">
    <location>
        <position position="1"/>
    </location>
</feature>
<evidence type="ECO:0000256" key="3">
    <source>
        <dbReference type="ARBA" id="ARBA00022448"/>
    </source>
</evidence>
<evidence type="ECO:0000256" key="1">
    <source>
        <dbReference type="ARBA" id="ARBA00004448"/>
    </source>
</evidence>
<keyword evidence="5 12" id="KW-0999">Mitochondrion inner membrane</keyword>
<dbReference type="PANTHER" id="PTHR28021">
    <property type="entry name" value="PRESEQUENCE TRANSLOCATED-ASSOCIATED MOTOR SUBUNIT PAM17, MITOCHONDRIAL"/>
    <property type="match status" value="1"/>
</dbReference>
<comment type="subcellular location">
    <subcellularLocation>
        <location evidence="1 12">Mitochondrion inner membrane</location>
        <topology evidence="1 12">Multi-pass membrane protein</topology>
    </subcellularLocation>
</comment>
<keyword evidence="7" id="KW-0809">Transit peptide</keyword>
<keyword evidence="10 12" id="KW-0496">Mitochondrion</keyword>
<feature type="non-terminal residue" evidence="13">
    <location>
        <position position="158"/>
    </location>
</feature>
<sequence length="158" mass="18014">TGTKTAPSTAQITWNQYFELRAKRRTYDRVFSIPTTLAALGTAGSYVANVTIDPTETIVGLDPLMAYGFCIVASGFGGFLLGPVMGTTAWRLTHPAISRSMEQRDEEFYRHIVKNRADASFNSIRNPVPDYYGEKIRSLKDYRKWLRKQREHQRKANF</sequence>